<dbReference type="Pfam" id="PF03221">
    <property type="entry name" value="HTH_Tnp_Tc5"/>
    <property type="match status" value="1"/>
</dbReference>
<dbReference type="Proteomes" id="UP000285430">
    <property type="component" value="Unassembled WGS sequence"/>
</dbReference>
<comment type="caution">
    <text evidence="3">The sequence shown here is derived from an EMBL/GenBank/DDBJ whole genome shotgun (WGS) entry which is preliminary data.</text>
</comment>
<evidence type="ECO:0000256" key="1">
    <source>
        <dbReference type="ARBA" id="ARBA00023125"/>
    </source>
</evidence>
<dbReference type="VEuPathDB" id="FungiDB:H257_07050"/>
<proteinExistence type="predicted"/>
<keyword evidence="1" id="KW-0238">DNA-binding</keyword>
<dbReference type="Gene3D" id="1.10.10.60">
    <property type="entry name" value="Homeodomain-like"/>
    <property type="match status" value="1"/>
</dbReference>
<dbReference type="EMBL" id="QUTG01005905">
    <property type="protein sequence ID" value="RHY84813.1"/>
    <property type="molecule type" value="Genomic_DNA"/>
</dbReference>
<name>A0A3R6ZW84_APHAT</name>
<dbReference type="AlphaFoldDB" id="A0A3R6ZW84"/>
<reference evidence="5 6" key="1">
    <citation type="submission" date="2018-08" db="EMBL/GenBank/DDBJ databases">
        <title>Aphanomyces genome sequencing and annotation.</title>
        <authorList>
            <person name="Minardi D."/>
            <person name="Oidtmann B."/>
            <person name="Van Der Giezen M."/>
            <person name="Studholme D.J."/>
        </authorList>
    </citation>
    <scope>NUCLEOTIDE SEQUENCE [LARGE SCALE GENOMIC DNA]</scope>
    <source>
        <strain evidence="4 5">Da</strain>
        <strain evidence="3 6">Sv</strain>
    </source>
</reference>
<feature type="domain" description="HTH CENPB-type" evidence="2">
    <location>
        <begin position="8"/>
        <end position="38"/>
    </location>
</feature>
<evidence type="ECO:0000313" key="3">
    <source>
        <dbReference type="EMBL" id="RHY84813.1"/>
    </source>
</evidence>
<accession>A0A3R6ZW84</accession>
<evidence type="ECO:0000313" key="4">
    <source>
        <dbReference type="EMBL" id="RHZ10537.1"/>
    </source>
</evidence>
<evidence type="ECO:0000259" key="2">
    <source>
        <dbReference type="Pfam" id="PF03221"/>
    </source>
</evidence>
<dbReference type="EMBL" id="QUTH01005214">
    <property type="protein sequence ID" value="RHZ10537.1"/>
    <property type="molecule type" value="Genomic_DNA"/>
</dbReference>
<sequence length="138" mass="15650">MRTTLTFQAEEQLLHWVLDMRKDGVPVTHSMLRIMVLEAAIDLGLEDHEVLAGSMASSVGMDSPRILLKTVRWCLNPSRSTFKPSCWNNIDCVYYADQTRVNYEYLPTKTLNPTGDKTIWVKCGGKTKERVTAMLLAD</sequence>
<evidence type="ECO:0000313" key="5">
    <source>
        <dbReference type="Proteomes" id="UP000285430"/>
    </source>
</evidence>
<dbReference type="InterPro" id="IPR006600">
    <property type="entry name" value="HTH_CenpB_DNA-bd_dom"/>
</dbReference>
<evidence type="ECO:0000313" key="6">
    <source>
        <dbReference type="Proteomes" id="UP000285712"/>
    </source>
</evidence>
<organism evidence="3 6">
    <name type="scientific">Aphanomyces astaci</name>
    <name type="common">Crayfish plague agent</name>
    <dbReference type="NCBI Taxonomy" id="112090"/>
    <lineage>
        <taxon>Eukaryota</taxon>
        <taxon>Sar</taxon>
        <taxon>Stramenopiles</taxon>
        <taxon>Oomycota</taxon>
        <taxon>Saprolegniomycetes</taxon>
        <taxon>Saprolegniales</taxon>
        <taxon>Verrucalvaceae</taxon>
        <taxon>Aphanomyces</taxon>
    </lineage>
</organism>
<dbReference type="GO" id="GO:0003677">
    <property type="term" value="F:DNA binding"/>
    <property type="evidence" value="ECO:0007669"/>
    <property type="project" value="UniProtKB-KW"/>
</dbReference>
<gene>
    <name evidence="3" type="ORF">DYB35_014087</name>
    <name evidence="4" type="ORF">DYB37_013907</name>
</gene>
<dbReference type="Proteomes" id="UP000285712">
    <property type="component" value="Unassembled WGS sequence"/>
</dbReference>
<protein>
    <recommendedName>
        <fullName evidence="2">HTH CENPB-type domain-containing protein</fullName>
    </recommendedName>
</protein>